<protein>
    <recommendedName>
        <fullName evidence="3">DUF6534 domain-containing protein</fullName>
    </recommendedName>
</protein>
<organism evidence="4 5">
    <name type="scientific">Mycena albidolilacea</name>
    <dbReference type="NCBI Taxonomy" id="1033008"/>
    <lineage>
        <taxon>Eukaryota</taxon>
        <taxon>Fungi</taxon>
        <taxon>Dikarya</taxon>
        <taxon>Basidiomycota</taxon>
        <taxon>Agaricomycotina</taxon>
        <taxon>Agaricomycetes</taxon>
        <taxon>Agaricomycetidae</taxon>
        <taxon>Agaricales</taxon>
        <taxon>Marasmiineae</taxon>
        <taxon>Mycenaceae</taxon>
        <taxon>Mycena</taxon>
    </lineage>
</organism>
<feature type="transmembrane region" description="Helical" evidence="2">
    <location>
        <begin position="47"/>
        <end position="72"/>
    </location>
</feature>
<keyword evidence="2" id="KW-0812">Transmembrane</keyword>
<feature type="transmembrane region" description="Helical" evidence="2">
    <location>
        <begin position="124"/>
        <end position="146"/>
    </location>
</feature>
<feature type="transmembrane region" description="Helical" evidence="2">
    <location>
        <begin position="92"/>
        <end position="112"/>
    </location>
</feature>
<dbReference type="Proteomes" id="UP001218218">
    <property type="component" value="Unassembled WGS sequence"/>
</dbReference>
<dbReference type="EMBL" id="JARIHO010000003">
    <property type="protein sequence ID" value="KAJ7364796.1"/>
    <property type="molecule type" value="Genomic_DNA"/>
</dbReference>
<keyword evidence="2" id="KW-1133">Transmembrane helix</keyword>
<dbReference type="AlphaFoldDB" id="A0AAD7APU5"/>
<accession>A0AAD7APU5</accession>
<dbReference type="PANTHER" id="PTHR40465:SF1">
    <property type="entry name" value="DUF6534 DOMAIN-CONTAINING PROTEIN"/>
    <property type="match status" value="1"/>
</dbReference>
<evidence type="ECO:0000259" key="3">
    <source>
        <dbReference type="Pfam" id="PF20152"/>
    </source>
</evidence>
<name>A0AAD7APU5_9AGAR</name>
<dbReference type="PANTHER" id="PTHR40465">
    <property type="entry name" value="CHROMOSOME 1, WHOLE GENOME SHOTGUN SEQUENCE"/>
    <property type="match status" value="1"/>
</dbReference>
<keyword evidence="5" id="KW-1185">Reference proteome</keyword>
<evidence type="ECO:0000313" key="5">
    <source>
        <dbReference type="Proteomes" id="UP001218218"/>
    </source>
</evidence>
<reference evidence="4" key="1">
    <citation type="submission" date="2023-03" db="EMBL/GenBank/DDBJ databases">
        <title>Massive genome expansion in bonnet fungi (Mycena s.s.) driven by repeated elements and novel gene families across ecological guilds.</title>
        <authorList>
            <consortium name="Lawrence Berkeley National Laboratory"/>
            <person name="Harder C.B."/>
            <person name="Miyauchi S."/>
            <person name="Viragh M."/>
            <person name="Kuo A."/>
            <person name="Thoen E."/>
            <person name="Andreopoulos B."/>
            <person name="Lu D."/>
            <person name="Skrede I."/>
            <person name="Drula E."/>
            <person name="Henrissat B."/>
            <person name="Morin E."/>
            <person name="Kohler A."/>
            <person name="Barry K."/>
            <person name="LaButti K."/>
            <person name="Morin E."/>
            <person name="Salamov A."/>
            <person name="Lipzen A."/>
            <person name="Mereny Z."/>
            <person name="Hegedus B."/>
            <person name="Baldrian P."/>
            <person name="Stursova M."/>
            <person name="Weitz H."/>
            <person name="Taylor A."/>
            <person name="Grigoriev I.V."/>
            <person name="Nagy L.G."/>
            <person name="Martin F."/>
            <person name="Kauserud H."/>
        </authorList>
    </citation>
    <scope>NUCLEOTIDE SEQUENCE</scope>
    <source>
        <strain evidence="4">CBHHK002</strain>
    </source>
</reference>
<gene>
    <name evidence="4" type="ORF">DFH08DRAFT_1017441</name>
</gene>
<comment type="caution">
    <text evidence="4">The sequence shown here is derived from an EMBL/GenBank/DDBJ whole genome shotgun (WGS) entry which is preliminary data.</text>
</comment>
<feature type="region of interest" description="Disordered" evidence="1">
    <location>
        <begin position="273"/>
        <end position="295"/>
    </location>
</feature>
<dbReference type="InterPro" id="IPR045339">
    <property type="entry name" value="DUF6534"/>
</dbReference>
<dbReference type="Pfam" id="PF20152">
    <property type="entry name" value="DUF6534"/>
    <property type="match status" value="1"/>
</dbReference>
<feature type="transmembrane region" description="Helical" evidence="2">
    <location>
        <begin position="235"/>
        <end position="253"/>
    </location>
</feature>
<sequence length="295" mass="32562">MPTDLTRMEAYVLGAWDLGVCFSLFLQGVLCAQFAHYTSCDKRDSIWIKLFVAGLALMTMLKSLQSLGMTWIQNVATFGNLEAGSNLLRTHWLSKINLGLEAITAFYVQMFFCRRLWVISRNAYLITVCTILFVAGLASGVVTTFYTFTASMESATVWLGVHLGIILCGDSVLTGSTIFCLLRHSRECTLSRSPTRSILNSLCRVTLQSAAPAALCALIDFAVDMRITTTIWEPPLVLLAFITGMVLPYMYAWSAMWTLNSREEICLAAGQHQGNPEPMAKVEKAQPDGPPESMA</sequence>
<feature type="transmembrane region" description="Helical" evidence="2">
    <location>
        <begin position="158"/>
        <end position="182"/>
    </location>
</feature>
<evidence type="ECO:0000256" key="2">
    <source>
        <dbReference type="SAM" id="Phobius"/>
    </source>
</evidence>
<proteinExistence type="predicted"/>
<feature type="domain" description="DUF6534" evidence="3">
    <location>
        <begin position="168"/>
        <end position="263"/>
    </location>
</feature>
<keyword evidence="2" id="KW-0472">Membrane</keyword>
<evidence type="ECO:0000313" key="4">
    <source>
        <dbReference type="EMBL" id="KAJ7364796.1"/>
    </source>
</evidence>
<evidence type="ECO:0000256" key="1">
    <source>
        <dbReference type="SAM" id="MobiDB-lite"/>
    </source>
</evidence>
<feature type="transmembrane region" description="Helical" evidence="2">
    <location>
        <begin position="12"/>
        <end position="35"/>
    </location>
</feature>